<dbReference type="KEGG" id="ptan:CRYO30217_01068"/>
<dbReference type="GO" id="GO:0046872">
    <property type="term" value="F:metal ion binding"/>
    <property type="evidence" value="ECO:0007669"/>
    <property type="project" value="UniProtKB-KW"/>
</dbReference>
<dbReference type="SUPFAM" id="SSF54593">
    <property type="entry name" value="Glyoxalase/Bleomycin resistance protein/Dihydroxybiphenyl dioxygenase"/>
    <property type="match status" value="2"/>
</dbReference>
<dbReference type="PANTHER" id="PTHR43048:SF3">
    <property type="entry name" value="METHYLMALONYL-COA EPIMERASE, MITOCHONDRIAL"/>
    <property type="match status" value="1"/>
</dbReference>
<dbReference type="Pfam" id="PF00903">
    <property type="entry name" value="Glyoxalase"/>
    <property type="match status" value="1"/>
</dbReference>
<dbReference type="InterPro" id="IPR051785">
    <property type="entry name" value="MMCE/EMCE_epimerase"/>
</dbReference>
<evidence type="ECO:0000313" key="3">
    <source>
        <dbReference type="EMBL" id="CAG5079791.1"/>
    </source>
</evidence>
<reference evidence="3" key="1">
    <citation type="submission" date="2021-04" db="EMBL/GenBank/DDBJ databases">
        <authorList>
            <person name="Rodrigo-Torres L."/>
            <person name="Arahal R. D."/>
            <person name="Lucena T."/>
        </authorList>
    </citation>
    <scope>NUCLEOTIDE SEQUENCE</scope>
    <source>
        <strain evidence="3">AS29M-1</strain>
    </source>
</reference>
<name>A0A916JL37_9FLAO</name>
<dbReference type="PANTHER" id="PTHR43048">
    <property type="entry name" value="METHYLMALONYL-COA EPIMERASE"/>
    <property type="match status" value="1"/>
</dbReference>
<dbReference type="Pfam" id="PF13669">
    <property type="entry name" value="Glyoxalase_4"/>
    <property type="match status" value="1"/>
</dbReference>
<evidence type="ECO:0000256" key="1">
    <source>
        <dbReference type="ARBA" id="ARBA00022723"/>
    </source>
</evidence>
<accession>A0A916JL37</accession>
<dbReference type="InterPro" id="IPR029068">
    <property type="entry name" value="Glyas_Bleomycin-R_OHBP_Dase"/>
</dbReference>
<proteinExistence type="predicted"/>
<dbReference type="GO" id="GO:0046491">
    <property type="term" value="P:L-methylmalonyl-CoA metabolic process"/>
    <property type="evidence" value="ECO:0007669"/>
    <property type="project" value="TreeGrafter"/>
</dbReference>
<dbReference type="EMBL" id="OU015584">
    <property type="protein sequence ID" value="CAG5079791.1"/>
    <property type="molecule type" value="Genomic_DNA"/>
</dbReference>
<keyword evidence="1" id="KW-0479">Metal-binding</keyword>
<organism evidence="3 4">
    <name type="scientific">Parvicella tangerina</name>
    <dbReference type="NCBI Taxonomy" id="2829795"/>
    <lineage>
        <taxon>Bacteria</taxon>
        <taxon>Pseudomonadati</taxon>
        <taxon>Bacteroidota</taxon>
        <taxon>Flavobacteriia</taxon>
        <taxon>Flavobacteriales</taxon>
        <taxon>Parvicellaceae</taxon>
        <taxon>Parvicella</taxon>
    </lineage>
</organism>
<keyword evidence="4" id="KW-1185">Reference proteome</keyword>
<gene>
    <name evidence="3" type="ORF">CRYO30217_01068</name>
</gene>
<protein>
    <recommendedName>
        <fullName evidence="2">VOC domain-containing protein</fullName>
    </recommendedName>
</protein>
<dbReference type="Gene3D" id="3.10.180.10">
    <property type="entry name" value="2,3-Dihydroxybiphenyl 1,2-Dioxygenase, domain 1"/>
    <property type="match status" value="2"/>
</dbReference>
<dbReference type="CDD" id="cd06587">
    <property type="entry name" value="VOC"/>
    <property type="match status" value="2"/>
</dbReference>
<dbReference type="RefSeq" id="WP_258541287.1">
    <property type="nucleotide sequence ID" value="NZ_OU015584.1"/>
</dbReference>
<dbReference type="PROSITE" id="PS51819">
    <property type="entry name" value="VOC"/>
    <property type="match status" value="2"/>
</dbReference>
<feature type="domain" description="VOC" evidence="2">
    <location>
        <begin position="159"/>
        <end position="314"/>
    </location>
</feature>
<evidence type="ECO:0000259" key="2">
    <source>
        <dbReference type="PROSITE" id="PS51819"/>
    </source>
</evidence>
<feature type="domain" description="VOC" evidence="2">
    <location>
        <begin position="6"/>
        <end position="146"/>
    </location>
</feature>
<dbReference type="Proteomes" id="UP000683507">
    <property type="component" value="Chromosome"/>
</dbReference>
<sequence>MYTIHGIQHLGVGVANHENAWKWYRKFFGMNIPFFNAEAPAPLMDIYTENETITKRAAMVMNLKGGCAMEVVCPTSFQATKADKEFQLGDLGIFIGMIKAPDVDQAYEFFKKNGAQLASKVNEMPNGWKTFYCYDVDGNLWQVVPGEDWYTGYPHITGGTCGCSIGVSDIEKAKTLYADILGYDKVVYDQIDTFRDWKFVPGGDQKYRRILLTQSNPSGGGFTKLSGQTYIELVQDVSDRNPLKIYEGRKWGDVGFVHLGFDVRGMKELGDKLDEKGFGFTCDTNDVLSMGDSTKVHCTYIEDPDGTLIELIEVYKIPIIEKLGINLNVAKRPANKPLPDLMLKALKFSRIKD</sequence>
<evidence type="ECO:0000313" key="4">
    <source>
        <dbReference type="Proteomes" id="UP000683507"/>
    </source>
</evidence>
<dbReference type="GO" id="GO:0004493">
    <property type="term" value="F:methylmalonyl-CoA epimerase activity"/>
    <property type="evidence" value="ECO:0007669"/>
    <property type="project" value="TreeGrafter"/>
</dbReference>
<dbReference type="InterPro" id="IPR004360">
    <property type="entry name" value="Glyas_Fos-R_dOase_dom"/>
</dbReference>
<dbReference type="InterPro" id="IPR037523">
    <property type="entry name" value="VOC_core"/>
</dbReference>
<dbReference type="AlphaFoldDB" id="A0A916JL37"/>